<feature type="signal peptide" evidence="1">
    <location>
        <begin position="1"/>
        <end position="26"/>
    </location>
</feature>
<feature type="domain" description="DUF732" evidence="2">
    <location>
        <begin position="28"/>
        <end position="96"/>
    </location>
</feature>
<dbReference type="InterPro" id="IPR007969">
    <property type="entry name" value="DUF732"/>
</dbReference>
<dbReference type="EMBL" id="CP015267">
    <property type="protein sequence ID" value="ASL17550.1"/>
    <property type="molecule type" value="Genomic_DNA"/>
</dbReference>
<dbReference type="AlphaFoldDB" id="A0A7U5MPY3"/>
<sequence length="106" mass="11753">MRKLTVAGVGILVGMSLVLWAPQAQADDWSFVDAAKALGFQQESDNLISAARSVCYFLGRNRDPDEIANRISRSLSVDSDMARKFFAMSVDNYCPQYQGRVSRVSD</sequence>
<evidence type="ECO:0000313" key="4">
    <source>
        <dbReference type="Proteomes" id="UP000198286"/>
    </source>
</evidence>
<keyword evidence="1" id="KW-0732">Signal</keyword>
<evidence type="ECO:0000313" key="3">
    <source>
        <dbReference type="EMBL" id="ASL17550.1"/>
    </source>
</evidence>
<feature type="chain" id="PRO_5030813190" description="DUF732 domain-containing protein" evidence="1">
    <location>
        <begin position="27"/>
        <end position="106"/>
    </location>
</feature>
<name>A0A7U5MPY3_MYCIT</name>
<accession>A0A7U5MPY3</accession>
<gene>
    <name evidence="3" type="ORF">MYCOZU2_05194</name>
</gene>
<dbReference type="Pfam" id="PF05305">
    <property type="entry name" value="DUF732"/>
    <property type="match status" value="1"/>
</dbReference>
<evidence type="ECO:0000259" key="2">
    <source>
        <dbReference type="Pfam" id="PF05305"/>
    </source>
</evidence>
<protein>
    <recommendedName>
        <fullName evidence="2">DUF732 domain-containing protein</fullName>
    </recommendedName>
</protein>
<proteinExistence type="predicted"/>
<organism evidence="3 4">
    <name type="scientific">Mycobacterium intracellulare subsp. chimaera</name>
    <dbReference type="NCBI Taxonomy" id="222805"/>
    <lineage>
        <taxon>Bacteria</taxon>
        <taxon>Bacillati</taxon>
        <taxon>Actinomycetota</taxon>
        <taxon>Actinomycetes</taxon>
        <taxon>Mycobacteriales</taxon>
        <taxon>Mycobacteriaceae</taxon>
        <taxon>Mycobacterium</taxon>
        <taxon>Mycobacterium avium complex (MAC)</taxon>
    </lineage>
</organism>
<reference evidence="3 4" key="1">
    <citation type="journal article" date="2017" name="Lancet Infect. Dis.">
        <title>Global outbreak of severe Mycobacterium chimaera disease after cardiac surgery: a molecular epidemiological study.</title>
        <authorList>
            <person name="van Ingen J."/>
            <person name="Kohl T."/>
            <person name="Kranzer K."/>
            <person name="Hasse B."/>
            <person name="Keller P."/>
            <person name="Szafranska A."/>
            <person name="Hillemann D."/>
            <person name="Chand M."/>
            <person name="Schreiber P."/>
            <person name="Sommerstein R."/>
            <person name="Berger C."/>
            <person name="Genoni M."/>
            <person name="Ruegg C."/>
            <person name="Troillet N."/>
            <person name="Widmer A.F."/>
            <person name="Becker S.L."/>
            <person name="Herrmann M."/>
            <person name="Eckmanns T."/>
            <person name="Haller S."/>
            <person name="Hoeller C."/>
            <person name="Debast S.B."/>
            <person name="Wolfhagen M.J."/>
            <person name="Hopman J."/>
            <person name="Kluytmans J."/>
            <person name="Langelaar M."/>
            <person name="Notermans D.W."/>
            <person name="ten Oever J."/>
            <person name="van den Barselaar P."/>
            <person name="Vonk A.B.A."/>
            <person name="Vos M.C."/>
            <person name="Ahmed N."/>
            <person name="Brown T."/>
            <person name="Crook D."/>
            <person name="Lamagni T."/>
            <person name="Phin N."/>
            <person name="Smith E.G."/>
            <person name="Zambon M."/>
            <person name="Serr A."/>
            <person name="Goetting T."/>
            <person name="Ebner W."/>
            <person name="Thuermer A."/>
            <person name="Utpatel C."/>
            <person name="Sproer C."/>
            <person name="Bunk B."/>
            <person name="Nubel U."/>
            <person name="Bloemberg G."/>
            <person name="Bottger E."/>
            <person name="Niemann S."/>
            <person name="Wagner D."/>
            <person name="Sax H."/>
        </authorList>
    </citation>
    <scope>NUCLEOTIDE SEQUENCE [LARGE SCALE GENOMIC DNA]</scope>
    <source>
        <strain evidence="3 4">ZUERICH-2</strain>
    </source>
</reference>
<evidence type="ECO:0000256" key="1">
    <source>
        <dbReference type="SAM" id="SignalP"/>
    </source>
</evidence>
<dbReference type="Proteomes" id="UP000198286">
    <property type="component" value="Chromosome"/>
</dbReference>